<dbReference type="Proteomes" id="UP001283109">
    <property type="component" value="Unassembled WGS sequence"/>
</dbReference>
<dbReference type="SUPFAM" id="SSF51735">
    <property type="entry name" value="NAD(P)-binding Rossmann-fold domains"/>
    <property type="match status" value="1"/>
</dbReference>
<gene>
    <name evidence="1" type="ORF">R8Z58_03680</name>
</gene>
<sequence length="248" mass="25631">MRIAIAGGTGMTGVHVAAVAGERGHDIVVLSRRTGVELLSGAGIAGRLDGIDAVIDVTNVTTSKPDVSVSFFAGATKSLLTAGRAARVAHHVVLSIVGAEAAPDGYYAGKLVQERLVAAGDVPWTILRTTQFHEYAAMTFHRAPPGAHVAPRGRVQPVAAREAAEQLVALAEAGPAGRAPDLGGPREESLADMVRRYAHAIGYRAPVPMVNSPGALGRAFRSGALLPGRGALRGTQTFAEWLDALPDA</sequence>
<dbReference type="Gene3D" id="3.40.50.720">
    <property type="entry name" value="NAD(P)-binding Rossmann-like Domain"/>
    <property type="match status" value="1"/>
</dbReference>
<keyword evidence="2" id="KW-1185">Reference proteome</keyword>
<evidence type="ECO:0000313" key="2">
    <source>
        <dbReference type="Proteomes" id="UP001283109"/>
    </source>
</evidence>
<evidence type="ECO:0000313" key="1">
    <source>
        <dbReference type="EMBL" id="MDW4571874.1"/>
    </source>
</evidence>
<name>A0ABU4GZI7_9MICO</name>
<organism evidence="1 2">
    <name type="scientific">Microbacterium arthrosphaerae</name>
    <dbReference type="NCBI Taxonomy" id="792652"/>
    <lineage>
        <taxon>Bacteria</taxon>
        <taxon>Bacillati</taxon>
        <taxon>Actinomycetota</taxon>
        <taxon>Actinomycetes</taxon>
        <taxon>Micrococcales</taxon>
        <taxon>Microbacteriaceae</taxon>
        <taxon>Microbacterium</taxon>
    </lineage>
</organism>
<protein>
    <submittedName>
        <fullName evidence="1">3-beta hydroxysteroid dehydrogenase</fullName>
    </submittedName>
</protein>
<accession>A0ABU4GZI7</accession>
<dbReference type="InterPro" id="IPR036291">
    <property type="entry name" value="NAD(P)-bd_dom_sf"/>
</dbReference>
<reference evidence="1 2" key="1">
    <citation type="submission" date="2023-11" db="EMBL/GenBank/DDBJ databases">
        <title>Draft genome sequence of Microbacterium arthrosphaerae JCM 30492.</title>
        <authorList>
            <person name="Zhang G."/>
            <person name="Ding Y."/>
        </authorList>
    </citation>
    <scope>NUCLEOTIDE SEQUENCE [LARGE SCALE GENOMIC DNA]</scope>
    <source>
        <strain evidence="1 2">JCM 30492</strain>
    </source>
</reference>
<dbReference type="RefSeq" id="WP_318352388.1">
    <property type="nucleotide sequence ID" value="NZ_JAWQEV010000001.1"/>
</dbReference>
<dbReference type="EMBL" id="JAWQEV010000001">
    <property type="protein sequence ID" value="MDW4571874.1"/>
    <property type="molecule type" value="Genomic_DNA"/>
</dbReference>
<proteinExistence type="predicted"/>
<comment type="caution">
    <text evidence="1">The sequence shown here is derived from an EMBL/GenBank/DDBJ whole genome shotgun (WGS) entry which is preliminary data.</text>
</comment>